<dbReference type="PANTHER" id="PTHR34378:SF1">
    <property type="entry name" value="GLUTAMATE--CYSTEINE LIGASE, CHLOROPLASTIC"/>
    <property type="match status" value="1"/>
</dbReference>
<proteinExistence type="predicted"/>
<dbReference type="OrthoDB" id="9780152at2"/>
<keyword evidence="7" id="KW-1185">Reference proteome</keyword>
<keyword evidence="3" id="KW-0547">Nucleotide-binding</keyword>
<dbReference type="InterPro" id="IPR014746">
    <property type="entry name" value="Gln_synth/guanido_kin_cat_dom"/>
</dbReference>
<keyword evidence="4" id="KW-0067">ATP-binding</keyword>
<dbReference type="GO" id="GO:0004357">
    <property type="term" value="F:glutamate-cysteine ligase activity"/>
    <property type="evidence" value="ECO:0007669"/>
    <property type="project" value="UniProtKB-EC"/>
</dbReference>
<evidence type="ECO:0000313" key="6">
    <source>
        <dbReference type="EMBL" id="GCE09783.1"/>
    </source>
</evidence>
<comment type="caution">
    <text evidence="6">The sequence shown here is derived from an EMBL/GenBank/DDBJ whole genome shotgun (WGS) entry which is preliminary data.</text>
</comment>
<dbReference type="InterPro" id="IPR035434">
    <property type="entry name" value="GCL_bact_plant"/>
</dbReference>
<dbReference type="RefSeq" id="WP_126602519.1">
    <property type="nucleotide sequence ID" value="NZ_BIFQ01000002.1"/>
</dbReference>
<dbReference type="EMBL" id="BIFQ01000002">
    <property type="protein sequence ID" value="GCE09783.1"/>
    <property type="molecule type" value="Genomic_DNA"/>
</dbReference>
<gene>
    <name evidence="6" type="ORF">KDAU_71120</name>
</gene>
<dbReference type="InterPro" id="IPR006336">
    <property type="entry name" value="GCS2"/>
</dbReference>
<dbReference type="Gene3D" id="3.30.590.20">
    <property type="match status" value="1"/>
</dbReference>
<sequence>MLTIEQIMRYHSKIDVPISPKKVGIELELFCINGQNNTIVPYQVIEDGISVQNLIGYLMAYKGFSISDFTKTFELKKGQTKITLEPGAQFEFCSAPHEYLTDLLRDLHIYNLTLQELADEFKVYWLDVSYFPVGKPSDVSLIPNPRYETMHNYFQRTGKLGRDIMCYTGSLQITFDYDSLQDLEEKVNRALLLKPIFLFLTANSRLREGKDTGLRSFRTITYRNTDSSRMGTPGSEEIWNSGRWTLLSYIQKVLKAPVMFSLREKYTYQETDNKAFDSFMEDSSLSDYLFHNSTIWTDIRVRQYFEIRYLDNPGIKLIPGIIILLYTLIYNPTLWSSFLKEIPYSFNEVPQVVDLLNTASEVSDDYWKNKLMEPFMTLTEHIQRNIEPSLSLSLDPIKDKIVNYKSSDDLLNLGNDKDILYYFKRNHYSIKI</sequence>
<evidence type="ECO:0000256" key="2">
    <source>
        <dbReference type="ARBA" id="ARBA00022598"/>
    </source>
</evidence>
<dbReference type="AlphaFoldDB" id="A0A401ZSF1"/>
<evidence type="ECO:0000256" key="1">
    <source>
        <dbReference type="ARBA" id="ARBA00012220"/>
    </source>
</evidence>
<keyword evidence="2" id="KW-0436">Ligase</keyword>
<protein>
    <recommendedName>
        <fullName evidence="1">glutamate--cysteine ligase</fullName>
        <ecNumber evidence="1">6.3.2.2</ecNumber>
    </recommendedName>
</protein>
<evidence type="ECO:0000313" key="7">
    <source>
        <dbReference type="Proteomes" id="UP000287224"/>
    </source>
</evidence>
<dbReference type="EC" id="6.3.2.2" evidence="1"/>
<evidence type="ECO:0000256" key="4">
    <source>
        <dbReference type="ARBA" id="ARBA00022840"/>
    </source>
</evidence>
<name>A0A401ZSF1_9CHLR</name>
<dbReference type="Pfam" id="PF04107">
    <property type="entry name" value="GCS2"/>
    <property type="match status" value="1"/>
</dbReference>
<dbReference type="PANTHER" id="PTHR34378">
    <property type="entry name" value="GLUTAMATE--CYSTEINE LIGASE, CHLOROPLASTIC"/>
    <property type="match status" value="1"/>
</dbReference>
<dbReference type="GO" id="GO:0006750">
    <property type="term" value="P:glutathione biosynthetic process"/>
    <property type="evidence" value="ECO:0007669"/>
    <property type="project" value="InterPro"/>
</dbReference>
<comment type="catalytic activity">
    <reaction evidence="5">
        <text>L-cysteine + L-glutamate + ATP = gamma-L-glutamyl-L-cysteine + ADP + phosphate + H(+)</text>
        <dbReference type="Rhea" id="RHEA:13285"/>
        <dbReference type="ChEBI" id="CHEBI:15378"/>
        <dbReference type="ChEBI" id="CHEBI:29985"/>
        <dbReference type="ChEBI" id="CHEBI:30616"/>
        <dbReference type="ChEBI" id="CHEBI:35235"/>
        <dbReference type="ChEBI" id="CHEBI:43474"/>
        <dbReference type="ChEBI" id="CHEBI:58173"/>
        <dbReference type="ChEBI" id="CHEBI:456216"/>
        <dbReference type="EC" id="6.3.2.2"/>
    </reaction>
</comment>
<dbReference type="SUPFAM" id="SSF55931">
    <property type="entry name" value="Glutamine synthetase/guanido kinase"/>
    <property type="match status" value="1"/>
</dbReference>
<evidence type="ECO:0000256" key="5">
    <source>
        <dbReference type="ARBA" id="ARBA00048819"/>
    </source>
</evidence>
<reference evidence="7" key="1">
    <citation type="submission" date="2018-12" db="EMBL/GenBank/DDBJ databases">
        <title>Tengunoibacter tsumagoiensis gen. nov., sp. nov., Dictyobacter kobayashii sp. nov., D. alpinus sp. nov., and D. joshuensis sp. nov. and description of Dictyobacteraceae fam. nov. within the order Ktedonobacterales isolated from Tengu-no-mugimeshi.</title>
        <authorList>
            <person name="Wang C.M."/>
            <person name="Zheng Y."/>
            <person name="Sakai Y."/>
            <person name="Toyoda A."/>
            <person name="Minakuchi Y."/>
            <person name="Abe K."/>
            <person name="Yokota A."/>
            <person name="Yabe S."/>
        </authorList>
    </citation>
    <scope>NUCLEOTIDE SEQUENCE [LARGE SCALE GENOMIC DNA]</scope>
    <source>
        <strain evidence="7">S-27</strain>
    </source>
</reference>
<organism evidence="6 7">
    <name type="scientific">Dictyobacter aurantiacus</name>
    <dbReference type="NCBI Taxonomy" id="1936993"/>
    <lineage>
        <taxon>Bacteria</taxon>
        <taxon>Bacillati</taxon>
        <taxon>Chloroflexota</taxon>
        <taxon>Ktedonobacteria</taxon>
        <taxon>Ktedonobacterales</taxon>
        <taxon>Dictyobacteraceae</taxon>
        <taxon>Dictyobacter</taxon>
    </lineage>
</organism>
<dbReference type="GO" id="GO:0005524">
    <property type="term" value="F:ATP binding"/>
    <property type="evidence" value="ECO:0007669"/>
    <property type="project" value="UniProtKB-KW"/>
</dbReference>
<accession>A0A401ZSF1</accession>
<dbReference type="Proteomes" id="UP000287224">
    <property type="component" value="Unassembled WGS sequence"/>
</dbReference>
<evidence type="ECO:0000256" key="3">
    <source>
        <dbReference type="ARBA" id="ARBA00022741"/>
    </source>
</evidence>